<dbReference type="Proteomes" id="UP000663874">
    <property type="component" value="Unassembled WGS sequence"/>
</dbReference>
<proteinExistence type="inferred from homology"/>
<evidence type="ECO:0000313" key="11">
    <source>
        <dbReference type="EMBL" id="CAF3543175.1"/>
    </source>
</evidence>
<evidence type="ECO:0000256" key="9">
    <source>
        <dbReference type="SAM" id="MobiDB-lite"/>
    </source>
</evidence>
<keyword evidence="7 8" id="KW-0472">Membrane</keyword>
<evidence type="ECO:0000256" key="7">
    <source>
        <dbReference type="ARBA" id="ARBA00023136"/>
    </source>
</evidence>
<keyword evidence="8" id="KW-0808">Transferase</keyword>
<evidence type="ECO:0000256" key="3">
    <source>
        <dbReference type="ARBA" id="ARBA00022723"/>
    </source>
</evidence>
<keyword evidence="4" id="KW-0862">Zinc</keyword>
<sequence length="456" mass="52287">MTCYTDPGYVPYKRIPNWTGGMMSTSDDDDENEGNRQQPVTTSNNYLRKCLLCNIEQPLRSHHCDFCNRCVLKYDHHCPYLETCIGEYNHCYFWCFLLTTDILIVWSIMLCSGSFVPFSDWSSWLHINKFRLFAMHVLIISLCATTILLCIHSVFALTNSTTWERVSRHRITYLNRLPNEDLNPFHQGYCHNFFYSFLCRRIKEQQWDIVYKKRVEEHVTLYMPTIVNQTEEKIVSNGVNHDAPIATKDFAVDSASSSFKLFDSERGVPKNLEQHCPDTISTNNSTELHKVTSIYGGYSNFITIKKHFACKISKNLPLDTVTPLLCASITTYSPLKQYHVGINTRMRVISLGHMAVKFGVAMGTHVTVIPTSESKYDDVIKFDAKAFLVSKDVEQLKGVENSFNFIIYTVVSMIKIGAPPKLVEIPALILLFKQLIITGSQIGRMKQKKKISIAYL</sequence>
<dbReference type="InterPro" id="IPR011032">
    <property type="entry name" value="GroES-like_sf"/>
</dbReference>
<dbReference type="GO" id="GO:0019706">
    <property type="term" value="F:protein-cysteine S-palmitoyltransferase activity"/>
    <property type="evidence" value="ECO:0007669"/>
    <property type="project" value="UniProtKB-EC"/>
</dbReference>
<reference evidence="11" key="1">
    <citation type="submission" date="2021-02" db="EMBL/GenBank/DDBJ databases">
        <authorList>
            <person name="Nowell W R."/>
        </authorList>
    </citation>
    <scope>NUCLEOTIDE SEQUENCE</scope>
</reference>
<keyword evidence="2 8" id="KW-0812">Transmembrane</keyword>
<feature type="transmembrane region" description="Helical" evidence="8">
    <location>
        <begin position="135"/>
        <end position="158"/>
    </location>
</feature>
<feature type="transmembrane region" description="Helical" evidence="8">
    <location>
        <begin position="91"/>
        <end position="115"/>
    </location>
</feature>
<feature type="region of interest" description="Disordered" evidence="9">
    <location>
        <begin position="21"/>
        <end position="40"/>
    </location>
</feature>
<comment type="similarity">
    <text evidence="8">Belongs to the DHHC palmitoyltransferase family.</text>
</comment>
<keyword evidence="6" id="KW-0560">Oxidoreductase</keyword>
<feature type="domain" description="Palmitoyltransferase DHHC" evidence="10">
    <location>
        <begin position="45"/>
        <end position="167"/>
    </location>
</feature>
<dbReference type="EC" id="2.3.1.225" evidence="8"/>
<dbReference type="AlphaFoldDB" id="A0A818JLZ4"/>
<keyword evidence="3" id="KW-0479">Metal-binding</keyword>
<dbReference type="GO" id="GO:0016616">
    <property type="term" value="F:oxidoreductase activity, acting on the CH-OH group of donors, NAD or NADP as acceptor"/>
    <property type="evidence" value="ECO:0007669"/>
    <property type="project" value="InterPro"/>
</dbReference>
<dbReference type="GO" id="GO:0046872">
    <property type="term" value="F:metal ion binding"/>
    <property type="evidence" value="ECO:0007669"/>
    <property type="project" value="UniProtKB-KW"/>
</dbReference>
<keyword evidence="5 8" id="KW-1133">Transmembrane helix</keyword>
<evidence type="ECO:0000256" key="4">
    <source>
        <dbReference type="ARBA" id="ARBA00022833"/>
    </source>
</evidence>
<comment type="subcellular location">
    <subcellularLocation>
        <location evidence="1">Membrane</location>
        <topology evidence="1">Multi-pass membrane protein</topology>
    </subcellularLocation>
</comment>
<accession>A0A818JLZ4</accession>
<evidence type="ECO:0000256" key="5">
    <source>
        <dbReference type="ARBA" id="ARBA00022989"/>
    </source>
</evidence>
<gene>
    <name evidence="11" type="ORF">FNK824_LOCUS571</name>
</gene>
<evidence type="ECO:0000259" key="10">
    <source>
        <dbReference type="Pfam" id="PF01529"/>
    </source>
</evidence>
<dbReference type="InterPro" id="IPR047109">
    <property type="entry name" value="CAD-like"/>
</dbReference>
<protein>
    <recommendedName>
        <fullName evidence="8">Palmitoyltransferase</fullName>
        <ecNumber evidence="8">2.3.1.225</ecNumber>
    </recommendedName>
</protein>
<comment type="caution">
    <text evidence="11">The sequence shown here is derived from an EMBL/GenBank/DDBJ whole genome shotgun (WGS) entry which is preliminary data.</text>
</comment>
<evidence type="ECO:0000256" key="1">
    <source>
        <dbReference type="ARBA" id="ARBA00004141"/>
    </source>
</evidence>
<dbReference type="SUPFAM" id="SSF51735">
    <property type="entry name" value="NAD(P)-binding Rossmann-fold domains"/>
    <property type="match status" value="1"/>
</dbReference>
<comment type="domain">
    <text evidence="8">The DHHC domain is required for palmitoyltransferase activity.</text>
</comment>
<dbReference type="Gene3D" id="3.90.180.10">
    <property type="entry name" value="Medium-chain alcohol dehydrogenases, catalytic domain"/>
    <property type="match status" value="1"/>
</dbReference>
<dbReference type="GO" id="GO:0016020">
    <property type="term" value="C:membrane"/>
    <property type="evidence" value="ECO:0007669"/>
    <property type="project" value="UniProtKB-SubCell"/>
</dbReference>
<dbReference type="InterPro" id="IPR001594">
    <property type="entry name" value="Palmitoyltrfase_DHHC"/>
</dbReference>
<evidence type="ECO:0000313" key="12">
    <source>
        <dbReference type="Proteomes" id="UP000663874"/>
    </source>
</evidence>
<dbReference type="PROSITE" id="PS50216">
    <property type="entry name" value="DHHC"/>
    <property type="match status" value="1"/>
</dbReference>
<keyword evidence="8" id="KW-0012">Acyltransferase</keyword>
<dbReference type="EMBL" id="CAJOBE010000024">
    <property type="protein sequence ID" value="CAF3543175.1"/>
    <property type="molecule type" value="Genomic_DNA"/>
</dbReference>
<dbReference type="Pfam" id="PF01529">
    <property type="entry name" value="DHHC"/>
    <property type="match status" value="1"/>
</dbReference>
<organism evidence="11 12">
    <name type="scientific">Rotaria sordida</name>
    <dbReference type="NCBI Taxonomy" id="392033"/>
    <lineage>
        <taxon>Eukaryota</taxon>
        <taxon>Metazoa</taxon>
        <taxon>Spiralia</taxon>
        <taxon>Gnathifera</taxon>
        <taxon>Rotifera</taxon>
        <taxon>Eurotatoria</taxon>
        <taxon>Bdelloidea</taxon>
        <taxon>Philodinida</taxon>
        <taxon>Philodinidae</taxon>
        <taxon>Rotaria</taxon>
    </lineage>
</organism>
<comment type="catalytic activity">
    <reaction evidence="8">
        <text>L-cysteinyl-[protein] + hexadecanoyl-CoA = S-hexadecanoyl-L-cysteinyl-[protein] + CoA</text>
        <dbReference type="Rhea" id="RHEA:36683"/>
        <dbReference type="Rhea" id="RHEA-COMP:10131"/>
        <dbReference type="Rhea" id="RHEA-COMP:11032"/>
        <dbReference type="ChEBI" id="CHEBI:29950"/>
        <dbReference type="ChEBI" id="CHEBI:57287"/>
        <dbReference type="ChEBI" id="CHEBI:57379"/>
        <dbReference type="ChEBI" id="CHEBI:74151"/>
        <dbReference type="EC" id="2.3.1.225"/>
    </reaction>
</comment>
<evidence type="ECO:0000256" key="2">
    <source>
        <dbReference type="ARBA" id="ARBA00022692"/>
    </source>
</evidence>
<evidence type="ECO:0000256" key="6">
    <source>
        <dbReference type="ARBA" id="ARBA00023002"/>
    </source>
</evidence>
<dbReference type="PANTHER" id="PTHR42683">
    <property type="entry name" value="ALDEHYDE REDUCTASE"/>
    <property type="match status" value="1"/>
</dbReference>
<evidence type="ECO:0000256" key="8">
    <source>
        <dbReference type="RuleBase" id="RU079119"/>
    </source>
</evidence>
<dbReference type="SUPFAM" id="SSF50129">
    <property type="entry name" value="GroES-like"/>
    <property type="match status" value="1"/>
</dbReference>
<dbReference type="Gene3D" id="3.40.50.720">
    <property type="entry name" value="NAD(P)-binding Rossmann-like Domain"/>
    <property type="match status" value="1"/>
</dbReference>
<dbReference type="InterPro" id="IPR036291">
    <property type="entry name" value="NAD(P)-bd_dom_sf"/>
</dbReference>
<name>A0A818JLZ4_9BILA</name>